<dbReference type="EMBL" id="JAAATY010000005">
    <property type="protein sequence ID" value="NRN65019.1"/>
    <property type="molecule type" value="Genomic_DNA"/>
</dbReference>
<organism evidence="1 2">
    <name type="scientific">Kibdelosporangium persicum</name>
    <dbReference type="NCBI Taxonomy" id="2698649"/>
    <lineage>
        <taxon>Bacteria</taxon>
        <taxon>Bacillati</taxon>
        <taxon>Actinomycetota</taxon>
        <taxon>Actinomycetes</taxon>
        <taxon>Pseudonocardiales</taxon>
        <taxon>Pseudonocardiaceae</taxon>
        <taxon>Kibdelosporangium</taxon>
    </lineage>
</organism>
<accession>A0ABX2F125</accession>
<dbReference type="Proteomes" id="UP000763557">
    <property type="component" value="Unassembled WGS sequence"/>
</dbReference>
<comment type="caution">
    <text evidence="1">The sequence shown here is derived from an EMBL/GenBank/DDBJ whole genome shotgun (WGS) entry which is preliminary data.</text>
</comment>
<gene>
    <name evidence="1" type="ORF">GC106_22290</name>
</gene>
<evidence type="ECO:0000313" key="2">
    <source>
        <dbReference type="Proteomes" id="UP000763557"/>
    </source>
</evidence>
<keyword evidence="2" id="KW-1185">Reference proteome</keyword>
<name>A0ABX2F125_9PSEU</name>
<dbReference type="RefSeq" id="WP_173128239.1">
    <property type="nucleotide sequence ID" value="NZ_CBCSGW010000040.1"/>
</dbReference>
<evidence type="ECO:0000313" key="1">
    <source>
        <dbReference type="EMBL" id="NRN65019.1"/>
    </source>
</evidence>
<reference evidence="1 2" key="1">
    <citation type="submission" date="2020-01" db="EMBL/GenBank/DDBJ databases">
        <title>Kibdelosporangium persica a novel Actinomycetes from a hot desert in Iran.</title>
        <authorList>
            <person name="Safaei N."/>
            <person name="Zaburannyi N."/>
            <person name="Mueller R."/>
            <person name="Wink J."/>
        </authorList>
    </citation>
    <scope>NUCLEOTIDE SEQUENCE [LARGE SCALE GENOMIC DNA]</scope>
    <source>
        <strain evidence="1 2">4NS15</strain>
    </source>
</reference>
<protein>
    <submittedName>
        <fullName evidence="1">Uncharacterized protein</fullName>
    </submittedName>
</protein>
<sequence length="118" mass="12094">MSTLHRGHLPAAHVERPKPAVTLTPGLRLRTEVGVALHDLSQAGDVRAVLDNLRGALAYTAAIGETAMIARAAESVRLAIGRLEAGLADAAAAALADASRVLSPAPPPHREAALMSAV</sequence>
<proteinExistence type="predicted"/>